<evidence type="ECO:0000256" key="2">
    <source>
        <dbReference type="SAM" id="Phobius"/>
    </source>
</evidence>
<sequence>MTASPRFVQRAINLGAAGALLWFAAPLLAFGSWHPFDGPRARVALLALAALLLVGLRGLRGWLARRRNEQLLKGLESGDATVELSQRFREALAMLRQGVGAQGAHRWWQRRRQVQQLPWYLIIGAPGGGKTTAIWHSGLRFPLAEKLGRDPLAGIGGTRQCDWWFSEDAVFIDTAGRYTTQDSDAVADAGEWQQFLALLRRHRPVQPINGVIVSVSVPDLLQGGAELARQSAAVASRLAELRRELDLAFPVYLLVTKADLLAGFVETFGDLDAAQREQLWGLVFDADVAGLPADLGARLDDLAQRLAQRTPELLQQERMPQRRLPIYAFAAQFKALLAPLEGFVREAFADVAVAPVQRLRSIALTSGTQEGNPIDRVIGELARSHGLALKPLPRPDAGGKSFFLNALLKRLVIVEAPLAGQRLQRLQRRRRLGMFGAALAGAALLAASALWWQSWRRNLDYVDAVRTRVEQLTRRIGPLESASLEQVLPLYSVLDHLAANDGIDPDAAPAGFGFGLFQGPRLARSAEQVYREMLDRSLAPLLIERLRRDLREAGDSATRYEALRTALMLTDPPRLNRGELRGWVEQTLAQASGAGERGEVARHAGNLLERSGLPEAMRPDDAGVRAARSALAALPLAQRVHERLLRRVPDPEPPQDLPTRLGAASALLFAASSAGPMPAHSSASDWRRNLAPALETTFDELANEADWVLGDTGGEVRRLQKDRAWRDEIATQVGKRQAERVIATWSRQLDALVLAPGSDAMDASRQATELTAPDSPLRRLLTRLADDFSATSQGASAAEIAFDGTLRARFGALGDYAAGPGPQTLDRLHALVAGKRDETRRAELDATLRTEAAAAPAPLRRLYADLGTLIRSRGRAKPGFDAALVELAQACSTLTRERFPFSATATRDMAPSDFARLFGPGGLFDEFRRNQLAERVDTSTRPWKARSAGADSSASSNSDAFERAAAIGSLFFPQGAPLPELKLRITPRRMDAELLQFSIDVDGQLLRFENGPPRAKELVWPGQALTQKVLLRVLPPGPTGVGAEVHEGAFAWLRVLLRGDWKGEHGAPAQLSFVVDTRTLDVEASAVGTPDADVWTLRELARFHCPQASW</sequence>
<dbReference type="InterPro" id="IPR009612">
    <property type="entry name" value="IcmF-rel"/>
</dbReference>
<keyword evidence="2" id="KW-0812">Transmembrane</keyword>
<reference evidence="6" key="1">
    <citation type="submission" date="2023-06" db="EMBL/GenBank/DDBJ databases">
        <authorList>
            <person name="Jiang Y."/>
            <person name="Liu Q."/>
        </authorList>
    </citation>
    <scope>NUCLEOTIDE SEQUENCE</scope>
    <source>
        <strain evidence="6">CGMCC 1.12090</strain>
    </source>
</reference>
<protein>
    <submittedName>
        <fullName evidence="6">Type VI secretion system membrane subunit TssM</fullName>
    </submittedName>
</protein>
<dbReference type="InterPro" id="IPR027417">
    <property type="entry name" value="P-loop_NTPase"/>
</dbReference>
<feature type="compositionally biased region" description="Low complexity" evidence="1">
    <location>
        <begin position="945"/>
        <end position="956"/>
    </location>
</feature>
<name>A0ABT8S4G8_9BURK</name>
<keyword evidence="2" id="KW-1133">Transmembrane helix</keyword>
<dbReference type="InterPro" id="IPR025743">
    <property type="entry name" value="TssM1_N"/>
</dbReference>
<feature type="domain" description="IcmF-related" evidence="4">
    <location>
        <begin position="494"/>
        <end position="786"/>
    </location>
</feature>
<dbReference type="Pfam" id="PF14331">
    <property type="entry name" value="IcmF-related_N"/>
    <property type="match status" value="1"/>
</dbReference>
<evidence type="ECO:0000259" key="5">
    <source>
        <dbReference type="Pfam" id="PF14331"/>
    </source>
</evidence>
<evidence type="ECO:0000259" key="3">
    <source>
        <dbReference type="Pfam" id="PF06744"/>
    </source>
</evidence>
<evidence type="ECO:0000259" key="4">
    <source>
        <dbReference type="Pfam" id="PF06761"/>
    </source>
</evidence>
<gene>
    <name evidence="6" type="primary">tssM</name>
    <name evidence="6" type="ORF">Q2T77_12765</name>
</gene>
<dbReference type="InterPro" id="IPR010623">
    <property type="entry name" value="IcmF_C"/>
</dbReference>
<feature type="region of interest" description="Disordered" evidence="1">
    <location>
        <begin position="935"/>
        <end position="956"/>
    </location>
</feature>
<feature type="domain" description="Type VI secretion system component TssM1 N-terminal" evidence="5">
    <location>
        <begin position="187"/>
        <end position="439"/>
    </location>
</feature>
<dbReference type="Pfam" id="PF06761">
    <property type="entry name" value="IcmF-related"/>
    <property type="match status" value="1"/>
</dbReference>
<dbReference type="EMBL" id="JAUKVY010000008">
    <property type="protein sequence ID" value="MDO1533164.1"/>
    <property type="molecule type" value="Genomic_DNA"/>
</dbReference>
<comment type="caution">
    <text evidence="6">The sequence shown here is derived from an EMBL/GenBank/DDBJ whole genome shotgun (WGS) entry which is preliminary data.</text>
</comment>
<feature type="transmembrane region" description="Helical" evidence="2">
    <location>
        <begin position="12"/>
        <end position="31"/>
    </location>
</feature>
<organism evidence="6 7">
    <name type="scientific">Variovorax ginsengisoli</name>
    <dbReference type="NCBI Taxonomy" id="363844"/>
    <lineage>
        <taxon>Bacteria</taxon>
        <taxon>Pseudomonadati</taxon>
        <taxon>Pseudomonadota</taxon>
        <taxon>Betaproteobacteria</taxon>
        <taxon>Burkholderiales</taxon>
        <taxon>Comamonadaceae</taxon>
        <taxon>Variovorax</taxon>
    </lineage>
</organism>
<evidence type="ECO:0000313" key="7">
    <source>
        <dbReference type="Proteomes" id="UP001169027"/>
    </source>
</evidence>
<keyword evidence="7" id="KW-1185">Reference proteome</keyword>
<feature type="transmembrane region" description="Helical" evidence="2">
    <location>
        <begin position="432"/>
        <end position="452"/>
    </location>
</feature>
<dbReference type="NCBIfam" id="TIGR03348">
    <property type="entry name" value="VI_IcmF"/>
    <property type="match status" value="1"/>
</dbReference>
<accession>A0ABT8S4G8</accession>
<dbReference type="RefSeq" id="WP_301809327.1">
    <property type="nucleotide sequence ID" value="NZ_JAUJZH010000008.1"/>
</dbReference>
<evidence type="ECO:0000313" key="6">
    <source>
        <dbReference type="EMBL" id="MDO1533164.1"/>
    </source>
</evidence>
<dbReference type="InterPro" id="IPR017731">
    <property type="entry name" value="TssM1-like"/>
</dbReference>
<proteinExistence type="predicted"/>
<dbReference type="PANTHER" id="PTHR36153:SF1">
    <property type="entry name" value="TYPE VI SECRETION SYSTEM COMPONENT TSSM1"/>
    <property type="match status" value="1"/>
</dbReference>
<feature type="domain" description="Type VI secretion system IcmF C-terminal" evidence="3">
    <location>
        <begin position="984"/>
        <end position="1086"/>
    </location>
</feature>
<feature type="transmembrane region" description="Helical" evidence="2">
    <location>
        <begin position="43"/>
        <end position="63"/>
    </location>
</feature>
<keyword evidence="2" id="KW-0472">Membrane</keyword>
<evidence type="ECO:0000256" key="1">
    <source>
        <dbReference type="SAM" id="MobiDB-lite"/>
    </source>
</evidence>
<dbReference type="Pfam" id="PF06744">
    <property type="entry name" value="IcmF_C"/>
    <property type="match status" value="1"/>
</dbReference>
<dbReference type="Proteomes" id="UP001169027">
    <property type="component" value="Unassembled WGS sequence"/>
</dbReference>
<dbReference type="SUPFAM" id="SSF52540">
    <property type="entry name" value="P-loop containing nucleoside triphosphate hydrolases"/>
    <property type="match status" value="1"/>
</dbReference>
<dbReference type="PANTHER" id="PTHR36153">
    <property type="entry name" value="INNER MEMBRANE PROTEIN-RELATED"/>
    <property type="match status" value="1"/>
</dbReference>
<dbReference type="InterPro" id="IPR053156">
    <property type="entry name" value="T6SS_TssM-like"/>
</dbReference>